<keyword evidence="4" id="KW-1185">Reference proteome</keyword>
<protein>
    <recommendedName>
        <fullName evidence="5">Alpha-1,2-fucosyltransferase</fullName>
    </recommendedName>
</protein>
<proteinExistence type="predicted"/>
<dbReference type="CDD" id="cd11301">
    <property type="entry name" value="Fut1_Fut2_like"/>
    <property type="match status" value="1"/>
</dbReference>
<dbReference type="GO" id="GO:0008107">
    <property type="term" value="F:galactoside 2-alpha-L-fucosyltransferase activity"/>
    <property type="evidence" value="ECO:0007669"/>
    <property type="project" value="InterPro"/>
</dbReference>
<dbReference type="PANTHER" id="PTHR11927:SF9">
    <property type="entry name" value="L-FUCOSYLTRANSFERASE"/>
    <property type="match status" value="1"/>
</dbReference>
<dbReference type="GO" id="GO:0016020">
    <property type="term" value="C:membrane"/>
    <property type="evidence" value="ECO:0007669"/>
    <property type="project" value="InterPro"/>
</dbReference>
<evidence type="ECO:0008006" key="5">
    <source>
        <dbReference type="Google" id="ProtNLM"/>
    </source>
</evidence>
<dbReference type="EMBL" id="JACHLZ010000001">
    <property type="protein sequence ID" value="MBB5832775.1"/>
    <property type="molecule type" value="Genomic_DNA"/>
</dbReference>
<dbReference type="PANTHER" id="PTHR11927">
    <property type="entry name" value="GALACTOSIDE 2-L-FUCOSYLTRANSFERASE"/>
    <property type="match status" value="1"/>
</dbReference>
<name>A0A841AHH0_9MICO</name>
<evidence type="ECO:0000313" key="4">
    <source>
        <dbReference type="Proteomes" id="UP000588158"/>
    </source>
</evidence>
<organism evidence="3 4">
    <name type="scientific">Brachybacterium aquaticum</name>
    <dbReference type="NCBI Taxonomy" id="1432564"/>
    <lineage>
        <taxon>Bacteria</taxon>
        <taxon>Bacillati</taxon>
        <taxon>Actinomycetota</taxon>
        <taxon>Actinomycetes</taxon>
        <taxon>Micrococcales</taxon>
        <taxon>Dermabacteraceae</taxon>
        <taxon>Brachybacterium</taxon>
    </lineage>
</organism>
<dbReference type="AlphaFoldDB" id="A0A841AHH0"/>
<dbReference type="GO" id="GO:0005975">
    <property type="term" value="P:carbohydrate metabolic process"/>
    <property type="evidence" value="ECO:0007669"/>
    <property type="project" value="InterPro"/>
</dbReference>
<dbReference type="Pfam" id="PF01531">
    <property type="entry name" value="Glyco_transf_11"/>
    <property type="match status" value="1"/>
</dbReference>
<sequence>MASTAAVTSAKDLLRRAVTTPIGAATGAPRVHVASPLIRGGNFLYYWMWAAGMDSERRPARVQLQESIQDWLAEFPLAAQLTVAKGEVPLLRTEWVSGRRHRFGVDFDRSDVTSFSHRLIESSPRFLDRRERLRSLIDDGTIVINVRRGDYYQYEHLSSTYGLANELYVPAAVRLAAEAGRGSERFFLVSDDIPWCREHVSPALDGKVIIDDGRSGPFDDLAALSLARTSVITNSTFSFWGAFLAAATRNDHIGIAPPYHLRDEDGHRNREAFDPDWLTVELLTPVTHGSEA</sequence>
<comment type="caution">
    <text evidence="3">The sequence shown here is derived from an EMBL/GenBank/DDBJ whole genome shotgun (WGS) entry which is preliminary data.</text>
</comment>
<dbReference type="RefSeq" id="WP_184326046.1">
    <property type="nucleotide sequence ID" value="NZ_JACHLZ010000001.1"/>
</dbReference>
<evidence type="ECO:0000313" key="3">
    <source>
        <dbReference type="EMBL" id="MBB5832775.1"/>
    </source>
</evidence>
<keyword evidence="2" id="KW-0808">Transferase</keyword>
<dbReference type="InterPro" id="IPR002516">
    <property type="entry name" value="Glyco_trans_11"/>
</dbReference>
<keyword evidence="1" id="KW-0328">Glycosyltransferase</keyword>
<evidence type="ECO:0000256" key="2">
    <source>
        <dbReference type="ARBA" id="ARBA00022679"/>
    </source>
</evidence>
<gene>
    <name evidence="3" type="ORF">HNR70_002588</name>
</gene>
<reference evidence="3 4" key="1">
    <citation type="submission" date="2020-08" db="EMBL/GenBank/DDBJ databases">
        <title>Sequencing the genomes of 1000 actinobacteria strains.</title>
        <authorList>
            <person name="Klenk H.-P."/>
        </authorList>
    </citation>
    <scope>NUCLEOTIDE SEQUENCE [LARGE SCALE GENOMIC DNA]</scope>
    <source>
        <strain evidence="3 4">DSM 28796</strain>
    </source>
</reference>
<accession>A0A841AHH0</accession>
<evidence type="ECO:0000256" key="1">
    <source>
        <dbReference type="ARBA" id="ARBA00022676"/>
    </source>
</evidence>
<dbReference type="Proteomes" id="UP000588158">
    <property type="component" value="Unassembled WGS sequence"/>
</dbReference>